<accession>A0A4R0X002</accession>
<feature type="domain" description="NfeD-like C-terminal" evidence="1">
    <location>
        <begin position="4"/>
        <end position="44"/>
    </location>
</feature>
<evidence type="ECO:0000259" key="1">
    <source>
        <dbReference type="Pfam" id="PF01957"/>
    </source>
</evidence>
<keyword evidence="3" id="KW-1185">Reference proteome</keyword>
<sequence length="55" mass="5965">ASLSRVGWARVHGERWRVRSTSPLAAGRAVRVTGRRGLMLTVVPASNPSQEGEHT</sequence>
<dbReference type="Proteomes" id="UP000294200">
    <property type="component" value="Unassembled WGS sequence"/>
</dbReference>
<protein>
    <recommendedName>
        <fullName evidence="1">NfeD-like C-terminal domain-containing protein</fullName>
    </recommendedName>
</protein>
<name>A0A4R0X002_9BURK</name>
<dbReference type="InterPro" id="IPR002810">
    <property type="entry name" value="NfeD-like_C"/>
</dbReference>
<dbReference type="SUPFAM" id="SSF141322">
    <property type="entry name" value="NfeD domain-like"/>
    <property type="match status" value="1"/>
</dbReference>
<proteinExistence type="predicted"/>
<evidence type="ECO:0000313" key="2">
    <source>
        <dbReference type="EMBL" id="TCG03134.1"/>
    </source>
</evidence>
<dbReference type="Pfam" id="PF01957">
    <property type="entry name" value="NfeD"/>
    <property type="match status" value="1"/>
</dbReference>
<evidence type="ECO:0000313" key="3">
    <source>
        <dbReference type="Proteomes" id="UP000294200"/>
    </source>
</evidence>
<feature type="non-terminal residue" evidence="2">
    <location>
        <position position="1"/>
    </location>
</feature>
<dbReference type="EMBL" id="MWML01000508">
    <property type="protein sequence ID" value="TCG03134.1"/>
    <property type="molecule type" value="Genomic_DNA"/>
</dbReference>
<organism evidence="2 3">
    <name type="scientific">Paraburkholderia steynii</name>
    <dbReference type="NCBI Taxonomy" id="1245441"/>
    <lineage>
        <taxon>Bacteria</taxon>
        <taxon>Pseudomonadati</taxon>
        <taxon>Pseudomonadota</taxon>
        <taxon>Betaproteobacteria</taxon>
        <taxon>Burkholderiales</taxon>
        <taxon>Burkholderiaceae</taxon>
        <taxon>Paraburkholderia</taxon>
    </lineage>
</organism>
<gene>
    <name evidence="2" type="ORF">BZM27_50790</name>
</gene>
<reference evidence="2 3" key="1">
    <citation type="submission" date="2017-02" db="EMBL/GenBank/DDBJ databases">
        <title>Paraburkholderia sophoroidis sp. nov. and Paraburkholderia steynii sp. nov. rhizobial symbionts of the fynbos legume Hypocalyptus sophoroides.</title>
        <authorList>
            <person name="Steenkamp E.T."/>
            <person name="Beukes C.W."/>
            <person name="Van Zyl E."/>
            <person name="Avontuur J."/>
            <person name="Chan W.Y."/>
            <person name="Hassen A."/>
            <person name="Palmer M."/>
            <person name="Mthombeni L."/>
            <person name="Phalane F."/>
            <person name="Sereme K."/>
            <person name="Venter S.N."/>
        </authorList>
    </citation>
    <scope>NUCLEOTIDE SEQUENCE [LARGE SCALE GENOMIC DNA]</scope>
    <source>
        <strain evidence="2 3">HC1.1ba</strain>
    </source>
</reference>
<comment type="caution">
    <text evidence="2">The sequence shown here is derived from an EMBL/GenBank/DDBJ whole genome shotgun (WGS) entry which is preliminary data.</text>
</comment>
<dbReference type="AlphaFoldDB" id="A0A4R0X002"/>
<dbReference type="Gene3D" id="2.40.50.140">
    <property type="entry name" value="Nucleic acid-binding proteins"/>
    <property type="match status" value="1"/>
</dbReference>
<dbReference type="InterPro" id="IPR012340">
    <property type="entry name" value="NA-bd_OB-fold"/>
</dbReference>